<proteinExistence type="predicted"/>
<keyword evidence="2" id="KW-0863">Zinc-finger</keyword>
<dbReference type="InParanoid" id="D7TMP6"/>
<keyword evidence="3" id="KW-0862">Zinc</keyword>
<dbReference type="GO" id="GO:0008270">
    <property type="term" value="F:zinc ion binding"/>
    <property type="evidence" value="ECO:0007669"/>
    <property type="project" value="UniProtKB-KW"/>
</dbReference>
<evidence type="ECO:0000313" key="5">
    <source>
        <dbReference type="Proteomes" id="UP000009183"/>
    </source>
</evidence>
<sequence>MTKYVVKIKTVGIWDCKVCGKIKASKDVLERRRRNAFTITTSLPTQSSWVPNSAAMSIPQRLAWRRRWTSPPSITIPIPMTHV</sequence>
<dbReference type="PaxDb" id="29760-VIT_12s0142g00410.t01"/>
<keyword evidence="1" id="KW-0479">Metal-binding</keyword>
<name>D7TMP6_VITVI</name>
<protein>
    <submittedName>
        <fullName evidence="4">Uncharacterized protein</fullName>
    </submittedName>
</protein>
<accession>D7TMP6</accession>
<keyword evidence="5" id="KW-1185">Reference proteome</keyword>
<evidence type="ECO:0000256" key="1">
    <source>
        <dbReference type="ARBA" id="ARBA00022723"/>
    </source>
</evidence>
<dbReference type="PANTHER" id="PTHR48149:SF1">
    <property type="entry name" value="LARGE RIBOSOMAL SUBUNIT PROTEIN EL43Y"/>
    <property type="match status" value="1"/>
</dbReference>
<reference evidence="5" key="1">
    <citation type="journal article" date="2007" name="Nature">
        <title>The grapevine genome sequence suggests ancestral hexaploidization in major angiosperm phyla.</title>
        <authorList>
            <consortium name="The French-Italian Public Consortium for Grapevine Genome Characterization."/>
            <person name="Jaillon O."/>
            <person name="Aury J.-M."/>
            <person name="Noel B."/>
            <person name="Policriti A."/>
            <person name="Clepet C."/>
            <person name="Casagrande A."/>
            <person name="Choisne N."/>
            <person name="Aubourg S."/>
            <person name="Vitulo N."/>
            <person name="Jubin C."/>
            <person name="Vezzi A."/>
            <person name="Legeai F."/>
            <person name="Hugueney P."/>
            <person name="Dasilva C."/>
            <person name="Horner D."/>
            <person name="Mica E."/>
            <person name="Jublot D."/>
            <person name="Poulain J."/>
            <person name="Bruyere C."/>
            <person name="Billault A."/>
            <person name="Segurens B."/>
            <person name="Gouyvenoux M."/>
            <person name="Ugarte E."/>
            <person name="Cattonaro F."/>
            <person name="Anthouard V."/>
            <person name="Vico V."/>
            <person name="Del Fabbro C."/>
            <person name="Alaux M."/>
            <person name="Di Gaspero G."/>
            <person name="Dumas V."/>
            <person name="Felice N."/>
            <person name="Paillard S."/>
            <person name="Juman I."/>
            <person name="Moroldo M."/>
            <person name="Scalabrin S."/>
            <person name="Canaguier A."/>
            <person name="Le Clainche I."/>
            <person name="Malacrida G."/>
            <person name="Durand E."/>
            <person name="Pesole G."/>
            <person name="Laucou V."/>
            <person name="Chatelet P."/>
            <person name="Merdinoglu D."/>
            <person name="Delledonne M."/>
            <person name="Pezzotti M."/>
            <person name="Lecharny A."/>
            <person name="Scarpelli C."/>
            <person name="Artiguenave F."/>
            <person name="Pe M.E."/>
            <person name="Valle G."/>
            <person name="Morgante M."/>
            <person name="Caboche M."/>
            <person name="Adam-Blondon A.-F."/>
            <person name="Weissenbach J."/>
            <person name="Quetier F."/>
            <person name="Wincker P."/>
        </authorList>
    </citation>
    <scope>NUCLEOTIDE SEQUENCE [LARGE SCALE GENOMIC DNA]</scope>
    <source>
        <strain evidence="5">cv. Pinot noir / PN40024</strain>
    </source>
</reference>
<dbReference type="PANTHER" id="PTHR48149">
    <property type="entry name" value="60S RIBOSOMAL PROTEIN L37A-2"/>
    <property type="match status" value="1"/>
</dbReference>
<organism evidence="4 5">
    <name type="scientific">Vitis vinifera</name>
    <name type="common">Grape</name>
    <dbReference type="NCBI Taxonomy" id="29760"/>
    <lineage>
        <taxon>Eukaryota</taxon>
        <taxon>Viridiplantae</taxon>
        <taxon>Streptophyta</taxon>
        <taxon>Embryophyta</taxon>
        <taxon>Tracheophyta</taxon>
        <taxon>Spermatophyta</taxon>
        <taxon>Magnoliopsida</taxon>
        <taxon>eudicotyledons</taxon>
        <taxon>Gunneridae</taxon>
        <taxon>Pentapetalae</taxon>
        <taxon>rosids</taxon>
        <taxon>Vitales</taxon>
        <taxon>Vitaceae</taxon>
        <taxon>Viteae</taxon>
        <taxon>Vitis</taxon>
    </lineage>
</organism>
<evidence type="ECO:0000313" key="4">
    <source>
        <dbReference type="EMBL" id="CBI31769.3"/>
    </source>
</evidence>
<dbReference type="AlphaFoldDB" id="D7TMP6"/>
<dbReference type="Proteomes" id="UP000009183">
    <property type="component" value="Chromosome 12"/>
</dbReference>
<evidence type="ECO:0000256" key="2">
    <source>
        <dbReference type="ARBA" id="ARBA00022771"/>
    </source>
</evidence>
<dbReference type="EMBL" id="FN595999">
    <property type="protein sequence ID" value="CBI31769.3"/>
    <property type="molecule type" value="Genomic_DNA"/>
</dbReference>
<dbReference type="HOGENOM" id="CLU_2547198_0_0_1"/>
<gene>
    <name evidence="4" type="ordered locus">VIT_12s0142g00410</name>
</gene>
<evidence type="ECO:0000256" key="3">
    <source>
        <dbReference type="ARBA" id="ARBA00022833"/>
    </source>
</evidence>